<organism evidence="8 9">
    <name type="scientific">Treponema porcinum</name>
    <dbReference type="NCBI Taxonomy" id="261392"/>
    <lineage>
        <taxon>Bacteria</taxon>
        <taxon>Pseudomonadati</taxon>
        <taxon>Spirochaetota</taxon>
        <taxon>Spirochaetia</taxon>
        <taxon>Spirochaetales</taxon>
        <taxon>Treponemataceae</taxon>
        <taxon>Treponema</taxon>
    </lineage>
</organism>
<name>A0A1T4MZI5_TREPO</name>
<sequence length="346" mass="38548">METSVVRQTLAVLHPAGIIDNKAVELYNYINNVNEYTIVVPDADVLSCVCGTNDNNLKLIENHLGTPVFTRGNELSVDTDDSSVRQEFQYIIDRIVDEINDGSRNTGDIIASVLNIERRADVEQTSILVPGALRKIYPRTQNQADYIMSMRRHDMVFCYGAAGSGKTFLAVAEALRLLLSRQKSKMIISRPVVEAGESLGFLPGDLQDKLNPYLRPFYDAMEMIIPRETVKRLVEAGAIEIAPLAYMRGRTLNNSVIILDEAQNTTVEQMKMFLTRMGEGAKVFVAGDITQTDLPKRVQSGLVHAANLLSSIKEIGMNRLTAEDVVRNPLVKKIVKAYENEQNESE</sequence>
<dbReference type="RefSeq" id="WP_078934022.1">
    <property type="nucleotide sequence ID" value="NZ_FUWG01000018.1"/>
</dbReference>
<comment type="subcellular location">
    <subcellularLocation>
        <location evidence="1">Cytoplasm</location>
    </subcellularLocation>
</comment>
<reference evidence="8 9" key="1">
    <citation type="submission" date="2017-02" db="EMBL/GenBank/DDBJ databases">
        <authorList>
            <person name="Peterson S.W."/>
        </authorList>
    </citation>
    <scope>NUCLEOTIDE SEQUENCE [LARGE SCALE GENOMIC DNA]</scope>
    <source>
        <strain evidence="8 9">ATCC BAA-908</strain>
    </source>
</reference>
<evidence type="ECO:0000256" key="5">
    <source>
        <dbReference type="ARBA" id="ARBA00022840"/>
    </source>
</evidence>
<dbReference type="SUPFAM" id="SSF52540">
    <property type="entry name" value="P-loop containing nucleoside triphosphate hydrolases"/>
    <property type="match status" value="1"/>
</dbReference>
<protein>
    <recommendedName>
        <fullName evidence="6">PhoH-like protein</fullName>
    </recommendedName>
</protein>
<dbReference type="InterPro" id="IPR003714">
    <property type="entry name" value="PhoH"/>
</dbReference>
<dbReference type="InterPro" id="IPR051451">
    <property type="entry name" value="PhoH2-like"/>
</dbReference>
<keyword evidence="5" id="KW-0067">ATP-binding</keyword>
<evidence type="ECO:0000313" key="9">
    <source>
        <dbReference type="Proteomes" id="UP000190423"/>
    </source>
</evidence>
<dbReference type="EMBL" id="FUWG01000018">
    <property type="protein sequence ID" value="SJZ72266.1"/>
    <property type="molecule type" value="Genomic_DNA"/>
</dbReference>
<evidence type="ECO:0000256" key="6">
    <source>
        <dbReference type="ARBA" id="ARBA00039970"/>
    </source>
</evidence>
<evidence type="ECO:0000313" key="8">
    <source>
        <dbReference type="EMBL" id="SJZ72266.1"/>
    </source>
</evidence>
<dbReference type="PANTHER" id="PTHR30473:SF1">
    <property type="entry name" value="PHOH-LIKE PROTEIN"/>
    <property type="match status" value="1"/>
</dbReference>
<keyword evidence="3" id="KW-0963">Cytoplasm</keyword>
<dbReference type="GeneID" id="78317411"/>
<dbReference type="STRING" id="261392.SAMN02745149_02141"/>
<dbReference type="GO" id="GO:0005829">
    <property type="term" value="C:cytosol"/>
    <property type="evidence" value="ECO:0007669"/>
    <property type="project" value="TreeGrafter"/>
</dbReference>
<dbReference type="PANTHER" id="PTHR30473">
    <property type="entry name" value="PROTEIN PHOH"/>
    <property type="match status" value="1"/>
</dbReference>
<dbReference type="Gene3D" id="3.40.50.300">
    <property type="entry name" value="P-loop containing nucleotide triphosphate hydrolases"/>
    <property type="match status" value="1"/>
</dbReference>
<gene>
    <name evidence="8" type="ORF">SAMN02745149_02141</name>
</gene>
<evidence type="ECO:0000256" key="2">
    <source>
        <dbReference type="ARBA" id="ARBA00010393"/>
    </source>
</evidence>
<keyword evidence="9" id="KW-1185">Reference proteome</keyword>
<dbReference type="InterPro" id="IPR027417">
    <property type="entry name" value="P-loop_NTPase"/>
</dbReference>
<comment type="similarity">
    <text evidence="2">Belongs to the PhoH family.</text>
</comment>
<evidence type="ECO:0000256" key="1">
    <source>
        <dbReference type="ARBA" id="ARBA00004496"/>
    </source>
</evidence>
<evidence type="ECO:0000256" key="3">
    <source>
        <dbReference type="ARBA" id="ARBA00022490"/>
    </source>
</evidence>
<dbReference type="Proteomes" id="UP000190423">
    <property type="component" value="Unassembled WGS sequence"/>
</dbReference>
<keyword evidence="4" id="KW-0547">Nucleotide-binding</keyword>
<accession>A0A1T4MZI5</accession>
<dbReference type="OrthoDB" id="9773137at2"/>
<dbReference type="GO" id="GO:0005524">
    <property type="term" value="F:ATP binding"/>
    <property type="evidence" value="ECO:0007669"/>
    <property type="project" value="UniProtKB-KW"/>
</dbReference>
<dbReference type="FunFam" id="3.40.50.300:FF:000013">
    <property type="entry name" value="PhoH family ATPase"/>
    <property type="match status" value="1"/>
</dbReference>
<feature type="domain" description="PhoH-like protein" evidence="7">
    <location>
        <begin position="135"/>
        <end position="339"/>
    </location>
</feature>
<dbReference type="AlphaFoldDB" id="A0A1T4MZI5"/>
<dbReference type="Pfam" id="PF02562">
    <property type="entry name" value="PhoH"/>
    <property type="match status" value="1"/>
</dbReference>
<proteinExistence type="inferred from homology"/>
<evidence type="ECO:0000256" key="4">
    <source>
        <dbReference type="ARBA" id="ARBA00022741"/>
    </source>
</evidence>
<evidence type="ECO:0000259" key="7">
    <source>
        <dbReference type="Pfam" id="PF02562"/>
    </source>
</evidence>